<dbReference type="EMBL" id="KZ824285">
    <property type="protein sequence ID" value="RAL12060.1"/>
    <property type="molecule type" value="Genomic_DNA"/>
</dbReference>
<dbReference type="VEuPathDB" id="FungiDB:BO97DRAFT_452444"/>
<feature type="compositionally biased region" description="Basic and acidic residues" evidence="1">
    <location>
        <begin position="170"/>
        <end position="181"/>
    </location>
</feature>
<organism evidence="2 3">
    <name type="scientific">Aspergillus homomorphus (strain CBS 101889)</name>
    <dbReference type="NCBI Taxonomy" id="1450537"/>
    <lineage>
        <taxon>Eukaryota</taxon>
        <taxon>Fungi</taxon>
        <taxon>Dikarya</taxon>
        <taxon>Ascomycota</taxon>
        <taxon>Pezizomycotina</taxon>
        <taxon>Eurotiomycetes</taxon>
        <taxon>Eurotiomycetidae</taxon>
        <taxon>Eurotiales</taxon>
        <taxon>Aspergillaceae</taxon>
        <taxon>Aspergillus</taxon>
        <taxon>Aspergillus subgen. Circumdati</taxon>
    </lineage>
</organism>
<evidence type="ECO:0000313" key="3">
    <source>
        <dbReference type="Proteomes" id="UP000248961"/>
    </source>
</evidence>
<dbReference type="AlphaFoldDB" id="A0A395HW77"/>
<dbReference type="OrthoDB" id="5421770at2759"/>
<protein>
    <submittedName>
        <fullName evidence="2">Uncharacterized protein</fullName>
    </submittedName>
</protein>
<feature type="compositionally biased region" description="Basic residues" evidence="1">
    <location>
        <begin position="103"/>
        <end position="118"/>
    </location>
</feature>
<evidence type="ECO:0000256" key="1">
    <source>
        <dbReference type="SAM" id="MobiDB-lite"/>
    </source>
</evidence>
<evidence type="ECO:0000313" key="2">
    <source>
        <dbReference type="EMBL" id="RAL12060.1"/>
    </source>
</evidence>
<sequence>MPSTKKAKPEDEIPQADAQFIVQCVVNMTPDRQVDLNRVASALGYGNVASTANRFRLLRKRYGFELEATQTGSPIKAKKTLTEGNDVLDAQNNEDDPGAVTPTKRKAPAKGTARKKVKANQDATADLDPSDEAEAESEVDTKPNPKGRKKNTAARPKAASKVEVVVEPETMDKTDITNEVV</sequence>
<dbReference type="Proteomes" id="UP000248961">
    <property type="component" value="Unassembled WGS sequence"/>
</dbReference>
<keyword evidence="3" id="KW-1185">Reference proteome</keyword>
<feature type="region of interest" description="Disordered" evidence="1">
    <location>
        <begin position="75"/>
        <end position="181"/>
    </location>
</feature>
<accession>A0A395HW77</accession>
<reference evidence="2 3" key="1">
    <citation type="submission" date="2018-02" db="EMBL/GenBank/DDBJ databases">
        <title>The genomes of Aspergillus section Nigri reveals drivers in fungal speciation.</title>
        <authorList>
            <consortium name="DOE Joint Genome Institute"/>
            <person name="Vesth T.C."/>
            <person name="Nybo J."/>
            <person name="Theobald S."/>
            <person name="Brandl J."/>
            <person name="Frisvad J.C."/>
            <person name="Nielsen K.F."/>
            <person name="Lyhne E.K."/>
            <person name="Kogle M.E."/>
            <person name="Kuo A."/>
            <person name="Riley R."/>
            <person name="Clum A."/>
            <person name="Nolan M."/>
            <person name="Lipzen A."/>
            <person name="Salamov A."/>
            <person name="Henrissat B."/>
            <person name="Wiebenga A."/>
            <person name="De vries R.P."/>
            <person name="Grigoriev I.V."/>
            <person name="Mortensen U.H."/>
            <person name="Andersen M.R."/>
            <person name="Baker S.E."/>
        </authorList>
    </citation>
    <scope>NUCLEOTIDE SEQUENCE [LARGE SCALE GENOMIC DNA]</scope>
    <source>
        <strain evidence="2 3">CBS 101889</strain>
    </source>
</reference>
<gene>
    <name evidence="2" type="ORF">BO97DRAFT_452444</name>
</gene>
<name>A0A395HW77_ASPHC</name>
<dbReference type="RefSeq" id="XP_025551214.1">
    <property type="nucleotide sequence ID" value="XM_025699032.1"/>
</dbReference>
<proteinExistence type="predicted"/>
<feature type="compositionally biased region" description="Acidic residues" evidence="1">
    <location>
        <begin position="128"/>
        <end position="138"/>
    </location>
</feature>
<dbReference type="GeneID" id="37203321"/>